<dbReference type="AlphaFoldDB" id="A0AAD5H282"/>
<feature type="compositionally biased region" description="Gly residues" evidence="3">
    <location>
        <begin position="645"/>
        <end position="658"/>
    </location>
</feature>
<proteinExistence type="predicted"/>
<dbReference type="GO" id="GO:0003873">
    <property type="term" value="F:6-phosphofructo-2-kinase activity"/>
    <property type="evidence" value="ECO:0007669"/>
    <property type="project" value="InterPro"/>
</dbReference>
<dbReference type="GO" id="GO:0004331">
    <property type="term" value="F:fructose-2,6-bisphosphate 2-phosphatase activity"/>
    <property type="evidence" value="ECO:0007669"/>
    <property type="project" value="TreeGrafter"/>
</dbReference>
<dbReference type="SUPFAM" id="SSF53254">
    <property type="entry name" value="Phosphoglycerate mutase-like"/>
    <property type="match status" value="1"/>
</dbReference>
<dbReference type="PRINTS" id="PR00991">
    <property type="entry name" value="6PFRUCTKNASE"/>
</dbReference>
<dbReference type="Proteomes" id="UP001205105">
    <property type="component" value="Unassembled WGS sequence"/>
</dbReference>
<keyword evidence="2" id="KW-0067">ATP-binding</keyword>
<evidence type="ECO:0000256" key="1">
    <source>
        <dbReference type="ARBA" id="ARBA00022741"/>
    </source>
</evidence>
<dbReference type="InterPro" id="IPR013079">
    <property type="entry name" value="6Phosfructo_kin"/>
</dbReference>
<keyword evidence="6" id="KW-1185">Reference proteome</keyword>
<name>A0AAD5H282_9CHLO</name>
<dbReference type="SUPFAM" id="SSF52540">
    <property type="entry name" value="P-loop containing nucleoside triphosphate hydrolases"/>
    <property type="match status" value="1"/>
</dbReference>
<dbReference type="PROSITE" id="PS00175">
    <property type="entry name" value="PG_MUTASE"/>
    <property type="match status" value="1"/>
</dbReference>
<reference evidence="5" key="1">
    <citation type="submission" date="2020-11" db="EMBL/GenBank/DDBJ databases">
        <title>Chlorella ohadii genome sequencing and assembly.</title>
        <authorList>
            <person name="Murik O."/>
            <person name="Treves H."/>
            <person name="Kedem I."/>
            <person name="Shotland Y."/>
            <person name="Kaplan A."/>
        </authorList>
    </citation>
    <scope>NUCLEOTIDE SEQUENCE</scope>
    <source>
        <strain evidence="5">1</strain>
    </source>
</reference>
<comment type="caution">
    <text evidence="5">The sequence shown here is derived from an EMBL/GenBank/DDBJ whole genome shotgun (WGS) entry which is preliminary data.</text>
</comment>
<dbReference type="EMBL" id="JADXDR010000179">
    <property type="protein sequence ID" value="KAI7836677.1"/>
    <property type="molecule type" value="Genomic_DNA"/>
</dbReference>
<dbReference type="InterPro" id="IPR001345">
    <property type="entry name" value="PG/BPGM_mutase_AS"/>
</dbReference>
<evidence type="ECO:0000256" key="3">
    <source>
        <dbReference type="SAM" id="MobiDB-lite"/>
    </source>
</evidence>
<dbReference type="CDD" id="cd07067">
    <property type="entry name" value="HP_PGM_like"/>
    <property type="match status" value="1"/>
</dbReference>
<protein>
    <recommendedName>
        <fullName evidence="4">6-phosphofructo-2-kinase domain-containing protein</fullName>
    </recommendedName>
</protein>
<accession>A0AAD5H282</accession>
<feature type="region of interest" description="Disordered" evidence="3">
    <location>
        <begin position="645"/>
        <end position="677"/>
    </location>
</feature>
<gene>
    <name evidence="5" type="ORF">COHA_009453</name>
</gene>
<dbReference type="FunFam" id="3.40.50.300:FF:000644">
    <property type="entry name" value="GpmB, Fructose-2,6-bisphosphatase"/>
    <property type="match status" value="1"/>
</dbReference>
<organism evidence="5 6">
    <name type="scientific">Chlorella ohadii</name>
    <dbReference type="NCBI Taxonomy" id="2649997"/>
    <lineage>
        <taxon>Eukaryota</taxon>
        <taxon>Viridiplantae</taxon>
        <taxon>Chlorophyta</taxon>
        <taxon>core chlorophytes</taxon>
        <taxon>Trebouxiophyceae</taxon>
        <taxon>Chlorellales</taxon>
        <taxon>Chlorellaceae</taxon>
        <taxon>Chlorella clade</taxon>
        <taxon>Chlorella</taxon>
    </lineage>
</organism>
<evidence type="ECO:0000313" key="5">
    <source>
        <dbReference type="EMBL" id="KAI7836677.1"/>
    </source>
</evidence>
<dbReference type="InterPro" id="IPR013078">
    <property type="entry name" value="His_Pase_superF_clade-1"/>
</dbReference>
<dbReference type="Pfam" id="PF00300">
    <property type="entry name" value="His_Phos_1"/>
    <property type="match status" value="1"/>
</dbReference>
<dbReference type="GO" id="GO:0005524">
    <property type="term" value="F:ATP binding"/>
    <property type="evidence" value="ECO:0007669"/>
    <property type="project" value="UniProtKB-KW"/>
</dbReference>
<keyword evidence="1" id="KW-0547">Nucleotide-binding</keyword>
<feature type="domain" description="6-phosphofructo-2-kinase" evidence="4">
    <location>
        <begin position="117"/>
        <end position="330"/>
    </location>
</feature>
<dbReference type="SMART" id="SM00855">
    <property type="entry name" value="PGAM"/>
    <property type="match status" value="1"/>
</dbReference>
<dbReference type="GO" id="GO:0006000">
    <property type="term" value="P:fructose metabolic process"/>
    <property type="evidence" value="ECO:0007669"/>
    <property type="project" value="InterPro"/>
</dbReference>
<evidence type="ECO:0000256" key="2">
    <source>
        <dbReference type="ARBA" id="ARBA00022840"/>
    </source>
</evidence>
<dbReference type="InterPro" id="IPR029033">
    <property type="entry name" value="His_PPase_superfam"/>
</dbReference>
<dbReference type="FunFam" id="3.40.50.1240:FF:000006">
    <property type="entry name" value="6-phosphofructo-2-kinase/fructose-2, 6-bisphosphatase"/>
    <property type="match status" value="1"/>
</dbReference>
<dbReference type="Gene3D" id="3.40.50.300">
    <property type="entry name" value="P-loop containing nucleotide triphosphate hydrolases"/>
    <property type="match status" value="1"/>
</dbReference>
<dbReference type="Gene3D" id="3.40.50.1240">
    <property type="entry name" value="Phosphoglycerate mutase-like"/>
    <property type="match status" value="1"/>
</dbReference>
<sequence length="677" mass="75313">MWEYWRHKLSKEGKKASGNLDGLPSPSAPVARVPIKPLPTAEQEHFDRAAAAYRSTDASTSHIYFKDLKLLAHDVDSEDEHGSDSSIGNLAGLDAQPSASYASLDRLGSARGSGRRMKRVDRQKLIVVLVGLPARGKTFLCNKLMCYLNWLGHPTKHFNVGQYRRRVKGAEHQDAEFFDMRNPVGQKLRHAALLMALEDMEAWLETEGAQVAVLDATNSTEERRNFLRTRFHGKWQYLFIESICNDMEVLENNYRLKMMYSPDYKGQDMEPALADFRARIRKYEDGYETIMDRTLHYIKLIDMVTGRGYMDLNRISGYLPGKMVFFLMQVCRAGVGRPRKIWLTRHGESQFNTLGKIGGNSTLSPRGEMYAQLLPDILASRIPRTGDGKPYPVAVWTSTLQRTIITASGLHYPKVQWKALDEIQAGTCDGLTYEQVKEQMPHEYELRKQDKLRYRYPSGESYMDVIQRLEPVVTEVEREKECVCIVSHQAVLRALYGYFMNQPLDSVPSIDIPLHTVMELTPKADGTMAETRFIVDVDKAREGWEAIADATGLLQANTAEHSAASSLSTSPTRQQLAAGVHFDLSAAPSGALSAEGSQGSRPMFKRSLSMAELAAAELVRQEERGLPSQDSGDARMMQQLAALGGGRGPAAAAGGGGRPAPALALVDKPSWGGRISP</sequence>
<dbReference type="InterPro" id="IPR027417">
    <property type="entry name" value="P-loop_NTPase"/>
</dbReference>
<evidence type="ECO:0000259" key="4">
    <source>
        <dbReference type="Pfam" id="PF01591"/>
    </source>
</evidence>
<dbReference type="PANTHER" id="PTHR10606">
    <property type="entry name" value="6-PHOSPHOFRUCTO-2-KINASE/FRUCTOSE-2,6-BISPHOSPHATASE"/>
    <property type="match status" value="1"/>
</dbReference>
<evidence type="ECO:0000313" key="6">
    <source>
        <dbReference type="Proteomes" id="UP001205105"/>
    </source>
</evidence>
<dbReference type="GO" id="GO:0006003">
    <property type="term" value="P:fructose 2,6-bisphosphate metabolic process"/>
    <property type="evidence" value="ECO:0007669"/>
    <property type="project" value="InterPro"/>
</dbReference>
<dbReference type="InterPro" id="IPR003094">
    <property type="entry name" value="6Pfruct_kin"/>
</dbReference>
<dbReference type="GO" id="GO:0005829">
    <property type="term" value="C:cytosol"/>
    <property type="evidence" value="ECO:0007669"/>
    <property type="project" value="TreeGrafter"/>
</dbReference>
<dbReference type="PANTHER" id="PTHR10606:SF44">
    <property type="entry name" value="6-PHOSPHOFRUCTO 2-KINASE_FRUCTOSE 2,6-BISPHOSPHATASE LONG FORM"/>
    <property type="match status" value="1"/>
</dbReference>
<dbReference type="Pfam" id="PF01591">
    <property type="entry name" value="6PF2K"/>
    <property type="match status" value="1"/>
</dbReference>